<evidence type="ECO:0000256" key="1">
    <source>
        <dbReference type="ARBA" id="ARBA00022649"/>
    </source>
</evidence>
<sequence length="82" mass="9633">MQIVLSNDAVKQYNHLPPGDKKKIKKKLNTLNENPYAGKKLSGELFLYRSLRVWPYRIIYIINKNEEMIEVSSIVHRQGAYK</sequence>
<dbReference type="SUPFAM" id="SSF143011">
    <property type="entry name" value="RelE-like"/>
    <property type="match status" value="1"/>
</dbReference>
<dbReference type="Proteomes" id="UP000034539">
    <property type="component" value="Unassembled WGS sequence"/>
</dbReference>
<dbReference type="InterPro" id="IPR052747">
    <property type="entry name" value="TA_system_RelE_toxin"/>
</dbReference>
<dbReference type="Gene3D" id="3.30.2310.20">
    <property type="entry name" value="RelE-like"/>
    <property type="match status" value="1"/>
</dbReference>
<dbReference type="Pfam" id="PF05016">
    <property type="entry name" value="ParE_toxin"/>
    <property type="match status" value="1"/>
</dbReference>
<dbReference type="AlphaFoldDB" id="A0A0G0PX27"/>
<keyword evidence="1" id="KW-1277">Toxin-antitoxin system</keyword>
<comment type="caution">
    <text evidence="2">The sequence shown here is derived from an EMBL/GenBank/DDBJ whole genome shotgun (WGS) entry which is preliminary data.</text>
</comment>
<evidence type="ECO:0000313" key="3">
    <source>
        <dbReference type="Proteomes" id="UP000034539"/>
    </source>
</evidence>
<dbReference type="PANTHER" id="PTHR38813:SF1">
    <property type="entry name" value="TOXIN RELE1-RELATED"/>
    <property type="match status" value="1"/>
</dbReference>
<evidence type="ECO:0000313" key="2">
    <source>
        <dbReference type="EMBL" id="KKR32694.1"/>
    </source>
</evidence>
<dbReference type="EMBL" id="LBXN01000035">
    <property type="protein sequence ID" value="KKR32694.1"/>
    <property type="molecule type" value="Genomic_DNA"/>
</dbReference>
<gene>
    <name evidence="2" type="ORF">UT63_C0035G0007</name>
</gene>
<dbReference type="InterPro" id="IPR007712">
    <property type="entry name" value="RelE/ParE_toxin"/>
</dbReference>
<proteinExistence type="predicted"/>
<organism evidence="2 3">
    <name type="scientific">Candidatus Gottesmanbacteria bacterium GW2011_GWC2_39_8</name>
    <dbReference type="NCBI Taxonomy" id="1618450"/>
    <lineage>
        <taxon>Bacteria</taxon>
        <taxon>Candidatus Gottesmaniibacteriota</taxon>
    </lineage>
</organism>
<dbReference type="InterPro" id="IPR035093">
    <property type="entry name" value="RelE/ParE_toxin_dom_sf"/>
</dbReference>
<reference evidence="2 3" key="1">
    <citation type="journal article" date="2015" name="Nature">
        <title>rRNA introns, odd ribosomes, and small enigmatic genomes across a large radiation of phyla.</title>
        <authorList>
            <person name="Brown C.T."/>
            <person name="Hug L.A."/>
            <person name="Thomas B.C."/>
            <person name="Sharon I."/>
            <person name="Castelle C.J."/>
            <person name="Singh A."/>
            <person name="Wilkins M.J."/>
            <person name="Williams K.H."/>
            <person name="Banfield J.F."/>
        </authorList>
    </citation>
    <scope>NUCLEOTIDE SEQUENCE [LARGE SCALE GENOMIC DNA]</scope>
</reference>
<protein>
    <submittedName>
        <fullName evidence="2">Addiction module toxin, RelE/StbE family</fullName>
    </submittedName>
</protein>
<dbReference type="PANTHER" id="PTHR38813">
    <property type="match status" value="1"/>
</dbReference>
<accession>A0A0G0PX27</accession>
<name>A0A0G0PX27_9BACT</name>